<keyword evidence="5" id="KW-1185">Reference proteome</keyword>
<dbReference type="AlphaFoldDB" id="A0A4Y9YGT0"/>
<accession>A0A4Y9YGT0</accession>
<evidence type="ECO:0000259" key="3">
    <source>
        <dbReference type="PROSITE" id="PS50211"/>
    </source>
</evidence>
<dbReference type="PANTHER" id="PTHR13677">
    <property type="entry name" value="LD41638P"/>
    <property type="match status" value="1"/>
</dbReference>
<evidence type="ECO:0000313" key="5">
    <source>
        <dbReference type="Proteomes" id="UP000298327"/>
    </source>
</evidence>
<name>A0A4Y9YGT0_9AGAM</name>
<organism evidence="4 5">
    <name type="scientific">Dentipellis fragilis</name>
    <dbReference type="NCBI Taxonomy" id="205917"/>
    <lineage>
        <taxon>Eukaryota</taxon>
        <taxon>Fungi</taxon>
        <taxon>Dikarya</taxon>
        <taxon>Basidiomycota</taxon>
        <taxon>Agaricomycotina</taxon>
        <taxon>Agaricomycetes</taxon>
        <taxon>Russulales</taxon>
        <taxon>Hericiaceae</taxon>
        <taxon>Dentipellis</taxon>
    </lineage>
</organism>
<sequence>MEDSDVDEIFSSKLTSSTSLASASDLETATPNYKPHVDELVTPKRRPTHPARSPSSPNLPLSPERPPPRPGRTLSRSLTLPLPEPSPTEYHVPTLEGVSFEIEKLERLRRWILGLAVVNFDLELGPVLTCVFPPFHMYPFEAENIAFSAFPDSALFKEGSQIHSFRIREGKRTPLDGDHRPISPDGFLYGFSYFSQRKDASLKRGYEQRSIVILTHRPYPALFHSILSKLGPLYQSHGDPILEVASHNVANWSAPLPGSTIELGFLGSVLHAELPESLDEQQLSSSAHLHSQTDQDWHILACAPPSSPPPLSLFEAALSHLWSIWECLVLCEPILVFGPSPAMTSQAVWWLRDLFRPIPWPSDFRPFFTIHDKEHNALVNDMPPKAGLLLGVTNPFFEVACKHWPHVLSLGKARSKAVKDTSTQVAGPPPGWKTLTHKRYISKDRQLLQQMEAACKGGPQAQDEASTTLRRHFSSRTAALLVPLNRYLNTLIPPPSETMRARGKTLRLKPFNNANFLVSLKTYGSPLPFRSSSKQREFYERWLRTPAFGLWLARQEETARGPAAQVSAVVTYATSSTGQVRRCMFEDCQTGPTCGTPEFSLRLVSLRQLPLSQTFEGASRSVTRDAGMLLGACLWDQTSPTSSLCGSLQGDAASTPTPSESTIP</sequence>
<dbReference type="Proteomes" id="UP000298327">
    <property type="component" value="Unassembled WGS sequence"/>
</dbReference>
<dbReference type="OrthoDB" id="10265409at2759"/>
<gene>
    <name evidence="4" type="ORF">EVG20_g7341</name>
</gene>
<dbReference type="InterPro" id="IPR037516">
    <property type="entry name" value="Tripartite_DENN"/>
</dbReference>
<dbReference type="PANTHER" id="PTHR13677:SF0">
    <property type="entry name" value="LD41638P"/>
    <property type="match status" value="1"/>
</dbReference>
<dbReference type="STRING" id="205917.A0A4Y9YGT0"/>
<feature type="compositionally biased region" description="Low complexity" evidence="2">
    <location>
        <begin position="50"/>
        <end position="62"/>
    </location>
</feature>
<dbReference type="GO" id="GO:0005085">
    <property type="term" value="F:guanyl-nucleotide exchange factor activity"/>
    <property type="evidence" value="ECO:0007669"/>
    <property type="project" value="InterPro"/>
</dbReference>
<feature type="region of interest" description="Disordered" evidence="2">
    <location>
        <begin position="645"/>
        <end position="664"/>
    </location>
</feature>
<proteinExistence type="inferred from homology"/>
<evidence type="ECO:0000256" key="1">
    <source>
        <dbReference type="ARBA" id="ARBA00007159"/>
    </source>
</evidence>
<dbReference type="EMBL" id="SEOQ01000551">
    <property type="protein sequence ID" value="TFY60651.1"/>
    <property type="molecule type" value="Genomic_DNA"/>
</dbReference>
<dbReference type="PROSITE" id="PS50211">
    <property type="entry name" value="DENN"/>
    <property type="match status" value="1"/>
</dbReference>
<dbReference type="SMART" id="SM00799">
    <property type="entry name" value="DENN"/>
    <property type="match status" value="1"/>
</dbReference>
<comment type="caution">
    <text evidence="4">The sequence shown here is derived from an EMBL/GenBank/DDBJ whole genome shotgun (WGS) entry which is preliminary data.</text>
</comment>
<evidence type="ECO:0000256" key="2">
    <source>
        <dbReference type="SAM" id="MobiDB-lite"/>
    </source>
</evidence>
<dbReference type="GO" id="GO:0055037">
    <property type="term" value="C:recycling endosome"/>
    <property type="evidence" value="ECO:0007669"/>
    <property type="project" value="TreeGrafter"/>
</dbReference>
<feature type="domain" description="UDENN" evidence="3">
    <location>
        <begin position="113"/>
        <end position="562"/>
    </location>
</feature>
<comment type="similarity">
    <text evidence="1">Belongs to the DENND6 family.</text>
</comment>
<feature type="region of interest" description="Disordered" evidence="2">
    <location>
        <begin position="1"/>
        <end position="88"/>
    </location>
</feature>
<reference evidence="4 5" key="1">
    <citation type="submission" date="2019-02" db="EMBL/GenBank/DDBJ databases">
        <title>Genome sequencing of the rare red list fungi Dentipellis fragilis.</title>
        <authorList>
            <person name="Buettner E."/>
            <person name="Kellner H."/>
        </authorList>
    </citation>
    <scope>NUCLEOTIDE SEQUENCE [LARGE SCALE GENOMIC DNA]</scope>
    <source>
        <strain evidence="4 5">DSM 105465</strain>
    </source>
</reference>
<protein>
    <recommendedName>
        <fullName evidence="3">UDENN domain-containing protein</fullName>
    </recommendedName>
</protein>
<feature type="compositionally biased region" description="Low complexity" evidence="2">
    <location>
        <begin position="11"/>
        <end position="30"/>
    </location>
</feature>
<dbReference type="InterPro" id="IPR001194">
    <property type="entry name" value="cDENN_dom"/>
</dbReference>
<evidence type="ECO:0000313" key="4">
    <source>
        <dbReference type="EMBL" id="TFY60651.1"/>
    </source>
</evidence>
<feature type="compositionally biased region" description="Low complexity" evidence="2">
    <location>
        <begin position="71"/>
        <end position="81"/>
    </location>
</feature>
<dbReference type="InterPro" id="IPR024224">
    <property type="entry name" value="DENND6"/>
</dbReference>